<comment type="similarity">
    <text evidence="2">Belongs to the type IA topoisomerase family.</text>
</comment>
<dbReference type="RefSeq" id="WP_306951941.1">
    <property type="nucleotide sequence ID" value="NZ_CP132977.1"/>
</dbReference>
<dbReference type="PANTHER" id="PTHR11390:SF21">
    <property type="entry name" value="DNA TOPOISOMERASE 3-ALPHA"/>
    <property type="match status" value="1"/>
</dbReference>
<dbReference type="Gene3D" id="2.70.20.10">
    <property type="entry name" value="Topoisomerase I, domain 3"/>
    <property type="match status" value="1"/>
</dbReference>
<proteinExistence type="inferred from homology"/>
<dbReference type="EC" id="5.6.2.1" evidence="3"/>
<reference evidence="12 13" key="1">
    <citation type="submission" date="2023-08" db="EMBL/GenBank/DDBJ databases">
        <title>Achromobacter seleniivolatilans sp. nov., isolated from seleniferous soil.</title>
        <authorList>
            <person name="Zhang S."/>
            <person name="Li K."/>
            <person name="Peng J."/>
            <person name="Zhao Q."/>
            <person name="Wang H."/>
            <person name="Guo Y."/>
        </authorList>
    </citation>
    <scope>NUCLEOTIDE SEQUENCE [LARGE SCALE GENOMIC DNA]</scope>
    <source>
        <strain evidence="12 13">R39</strain>
        <plasmid evidence="12 13">unnamed</plasmid>
    </source>
</reference>
<dbReference type="Gene3D" id="1.10.460.10">
    <property type="entry name" value="Topoisomerase I, domain 2"/>
    <property type="match status" value="1"/>
</dbReference>
<dbReference type="InterPro" id="IPR013826">
    <property type="entry name" value="Topo_IA_cen_sub3"/>
</dbReference>
<evidence type="ECO:0000256" key="7">
    <source>
        <dbReference type="ARBA" id="ARBA00030003"/>
    </source>
</evidence>
<dbReference type="InterPro" id="IPR003601">
    <property type="entry name" value="Topo_IA_2"/>
</dbReference>
<dbReference type="InterPro" id="IPR023405">
    <property type="entry name" value="Topo_IA_core_domain"/>
</dbReference>
<evidence type="ECO:0000256" key="6">
    <source>
        <dbReference type="ARBA" id="ARBA00023235"/>
    </source>
</evidence>
<geneLocation type="plasmid" evidence="12 13">
    <name>unnamed</name>
</geneLocation>
<feature type="domain" description="Topo IA-type catalytic" evidence="11">
    <location>
        <begin position="214"/>
        <end position="679"/>
    </location>
</feature>
<gene>
    <name evidence="12" type="ORF">RAS12_30560</name>
</gene>
<dbReference type="PANTHER" id="PTHR11390">
    <property type="entry name" value="PROKARYOTIC DNA TOPOISOMERASE"/>
    <property type="match status" value="1"/>
</dbReference>
<dbReference type="Gene3D" id="1.10.290.10">
    <property type="entry name" value="Topoisomerase I, domain 4"/>
    <property type="match status" value="1"/>
</dbReference>
<protein>
    <recommendedName>
        <fullName evidence="3">DNA topoisomerase</fullName>
        <ecNumber evidence="3">5.6.2.1</ecNumber>
    </recommendedName>
    <alternativeName>
        <fullName evidence="10">Omega-protein</fullName>
    </alternativeName>
    <alternativeName>
        <fullName evidence="9">Relaxing enzyme</fullName>
    </alternativeName>
    <alternativeName>
        <fullName evidence="7">Swivelase</fullName>
    </alternativeName>
    <alternativeName>
        <fullName evidence="8">Untwisting enzyme</fullName>
    </alternativeName>
</protein>
<evidence type="ECO:0000259" key="11">
    <source>
        <dbReference type="PROSITE" id="PS52039"/>
    </source>
</evidence>
<dbReference type="PROSITE" id="PS52039">
    <property type="entry name" value="TOPO_IA_2"/>
    <property type="match status" value="1"/>
</dbReference>
<comment type="catalytic activity">
    <reaction evidence="1">
        <text>ATP-independent breakage of single-stranded DNA, followed by passage and rejoining.</text>
        <dbReference type="EC" id="5.6.2.1"/>
    </reaction>
</comment>
<dbReference type="Pfam" id="PF01751">
    <property type="entry name" value="Toprim"/>
    <property type="match status" value="1"/>
</dbReference>
<dbReference type="SMART" id="SM00436">
    <property type="entry name" value="TOP1Bc"/>
    <property type="match status" value="1"/>
</dbReference>
<dbReference type="PRINTS" id="PR00417">
    <property type="entry name" value="PRTPISMRASEI"/>
</dbReference>
<dbReference type="Proteomes" id="UP001234798">
    <property type="component" value="Plasmid unnamed"/>
</dbReference>
<dbReference type="GO" id="GO:0016853">
    <property type="term" value="F:isomerase activity"/>
    <property type="evidence" value="ECO:0007669"/>
    <property type="project" value="UniProtKB-KW"/>
</dbReference>
<dbReference type="InterPro" id="IPR013824">
    <property type="entry name" value="Topo_IA_cen_sub1"/>
</dbReference>
<evidence type="ECO:0000313" key="12">
    <source>
        <dbReference type="EMBL" id="WMD23978.1"/>
    </source>
</evidence>
<accession>A0ABY9MAG5</accession>
<evidence type="ECO:0000256" key="2">
    <source>
        <dbReference type="ARBA" id="ARBA00009446"/>
    </source>
</evidence>
<keyword evidence="4" id="KW-0799">Topoisomerase</keyword>
<keyword evidence="13" id="KW-1185">Reference proteome</keyword>
<evidence type="ECO:0000256" key="8">
    <source>
        <dbReference type="ARBA" id="ARBA00031985"/>
    </source>
</evidence>
<evidence type="ECO:0000256" key="5">
    <source>
        <dbReference type="ARBA" id="ARBA00023125"/>
    </source>
</evidence>
<keyword evidence="6 12" id="KW-0413">Isomerase</keyword>
<dbReference type="InterPro" id="IPR013825">
    <property type="entry name" value="Topo_IA_cen_sub2"/>
</dbReference>
<dbReference type="Gene3D" id="3.40.50.140">
    <property type="match status" value="1"/>
</dbReference>
<evidence type="ECO:0000256" key="1">
    <source>
        <dbReference type="ARBA" id="ARBA00000213"/>
    </source>
</evidence>
<evidence type="ECO:0000256" key="9">
    <source>
        <dbReference type="ARBA" id="ARBA00032235"/>
    </source>
</evidence>
<keyword evidence="12" id="KW-0614">Plasmid</keyword>
<organism evidence="12 13">
    <name type="scientific">Achromobacter seleniivolatilans</name>
    <dbReference type="NCBI Taxonomy" id="3047478"/>
    <lineage>
        <taxon>Bacteria</taxon>
        <taxon>Pseudomonadati</taxon>
        <taxon>Pseudomonadota</taxon>
        <taxon>Betaproteobacteria</taxon>
        <taxon>Burkholderiales</taxon>
        <taxon>Alcaligenaceae</taxon>
        <taxon>Achromobacter</taxon>
    </lineage>
</organism>
<evidence type="ECO:0000256" key="4">
    <source>
        <dbReference type="ARBA" id="ARBA00023029"/>
    </source>
</evidence>
<dbReference type="SMART" id="SM00437">
    <property type="entry name" value="TOP1Ac"/>
    <property type="match status" value="1"/>
</dbReference>
<evidence type="ECO:0000256" key="10">
    <source>
        <dbReference type="ARBA" id="ARBA00032877"/>
    </source>
</evidence>
<dbReference type="InterPro" id="IPR013497">
    <property type="entry name" value="Topo_IA_cen"/>
</dbReference>
<dbReference type="InterPro" id="IPR003602">
    <property type="entry name" value="Topo_IA_DNA-bd_dom"/>
</dbReference>
<sequence>MNSKYNSYRKGGEMATELTKLDELWVAEKPSNQAVVEKALRALGAHWINSSTSRADGFVLLNWKGKMIAVTSVFGHMLELVPPRGYESYQRYVEQSKELGRWDFFSFLPFFPPELLHVAKPELTRDGKPVTKNGQPVESLRLKIVEQLLRKAKEVVNACDIDREGQLIFDEIVIRRLKQDPTESRFKRIRIVDPGDKAMMTTVQTLEPNGSDFWVNLRASAAARAECDYLLGMNVSMAVQSLVRRERGAPAIGLGRVKIAIAVMVEQRDRQISEFVAYDTYVPIAQLADRTQLRWFKRLGAETSPAFNGKGQLVDKVLADRIVADLARGQPGEITSASTEEKADAAPLPYSMGTLLVDASKKLDLTVQEVQELAQRLYEKHKLITYVGTDCQYLPENMHERAPEILDALRFATGAVPGLENALEKVDANYKSPAFNDSKVDEHFAITPTGAEPVGLNDTEAALYGMIVNRYVAQFMGPYTYLSAVLTVQFGQDVFRALARKPTRPGWRSLSDHAIDDADGASEAVDVSRFHEGAKVQAAGARLDVKKVGPPSAFNQATLAEAMLNAHRYVRDEEYPSRDKAEEVRQVLCQTEGIGTSRTRASAIADVITMGLLIEAGAGKKRTVHISDVGRQTLRLLPPHLTSIAITAQWELLFSLVAKGQIPASAVIEQQKQLIKHVIKYLDDNRRAAA</sequence>
<dbReference type="Pfam" id="PF01131">
    <property type="entry name" value="Topoisom_bac"/>
    <property type="match status" value="1"/>
</dbReference>
<dbReference type="SUPFAM" id="SSF56712">
    <property type="entry name" value="Prokaryotic type I DNA topoisomerase"/>
    <property type="match status" value="1"/>
</dbReference>
<keyword evidence="5" id="KW-0238">DNA-binding</keyword>
<evidence type="ECO:0000313" key="13">
    <source>
        <dbReference type="Proteomes" id="UP001234798"/>
    </source>
</evidence>
<dbReference type="EMBL" id="CP132977">
    <property type="protein sequence ID" value="WMD23978.1"/>
    <property type="molecule type" value="Genomic_DNA"/>
</dbReference>
<evidence type="ECO:0000256" key="3">
    <source>
        <dbReference type="ARBA" id="ARBA00012891"/>
    </source>
</evidence>
<dbReference type="InterPro" id="IPR006171">
    <property type="entry name" value="TOPRIM_dom"/>
</dbReference>
<name>A0ABY9MAG5_9BURK</name>
<dbReference type="InterPro" id="IPR000380">
    <property type="entry name" value="Topo_IA"/>
</dbReference>